<gene>
    <name evidence="1" type="ORF">JTE90_009902</name>
</gene>
<dbReference type="EMBL" id="JAFNEN010000251">
    <property type="protein sequence ID" value="KAG8188028.1"/>
    <property type="molecule type" value="Genomic_DNA"/>
</dbReference>
<name>A0AAV6UW29_9ARAC</name>
<evidence type="ECO:0000313" key="1">
    <source>
        <dbReference type="EMBL" id="KAG8188028.1"/>
    </source>
</evidence>
<proteinExistence type="predicted"/>
<reference evidence="1 2" key="1">
    <citation type="journal article" date="2022" name="Nat. Ecol. Evol.">
        <title>A masculinizing supergene underlies an exaggerated male reproductive morph in a spider.</title>
        <authorList>
            <person name="Hendrickx F."/>
            <person name="De Corte Z."/>
            <person name="Sonet G."/>
            <person name="Van Belleghem S.M."/>
            <person name="Kostlbacher S."/>
            <person name="Vangestel C."/>
        </authorList>
    </citation>
    <scope>NUCLEOTIDE SEQUENCE [LARGE SCALE GENOMIC DNA]</scope>
    <source>
        <strain evidence="1">W744_W776</strain>
    </source>
</reference>
<organism evidence="1 2">
    <name type="scientific">Oedothorax gibbosus</name>
    <dbReference type="NCBI Taxonomy" id="931172"/>
    <lineage>
        <taxon>Eukaryota</taxon>
        <taxon>Metazoa</taxon>
        <taxon>Ecdysozoa</taxon>
        <taxon>Arthropoda</taxon>
        <taxon>Chelicerata</taxon>
        <taxon>Arachnida</taxon>
        <taxon>Araneae</taxon>
        <taxon>Araneomorphae</taxon>
        <taxon>Entelegynae</taxon>
        <taxon>Araneoidea</taxon>
        <taxon>Linyphiidae</taxon>
        <taxon>Erigoninae</taxon>
        <taxon>Oedothorax</taxon>
    </lineage>
</organism>
<comment type="caution">
    <text evidence="1">The sequence shown here is derived from an EMBL/GenBank/DDBJ whole genome shotgun (WGS) entry which is preliminary data.</text>
</comment>
<dbReference type="AlphaFoldDB" id="A0AAV6UW29"/>
<keyword evidence="2" id="KW-1185">Reference proteome</keyword>
<sequence length="97" mass="11074">MKTFKSAVQNNFPKPLTTLHYILVRYSSRNEFRAQKEKSREKRDATRLPYGRSPVAILLERSLSFHGAGTNSRRAASVAISRFNNLPLDGYDGKMIE</sequence>
<evidence type="ECO:0000313" key="2">
    <source>
        <dbReference type="Proteomes" id="UP000827092"/>
    </source>
</evidence>
<dbReference type="Proteomes" id="UP000827092">
    <property type="component" value="Unassembled WGS sequence"/>
</dbReference>
<accession>A0AAV6UW29</accession>
<protein>
    <submittedName>
        <fullName evidence="1">Uncharacterized protein</fullName>
    </submittedName>
</protein>